<name>A6W721_KINRD</name>
<proteinExistence type="inferred from homology"/>
<organism evidence="10 11">
    <name type="scientific">Kineococcus radiotolerans (strain ATCC BAA-149 / DSM 14245 / SRS30216)</name>
    <dbReference type="NCBI Taxonomy" id="266940"/>
    <lineage>
        <taxon>Bacteria</taxon>
        <taxon>Bacillati</taxon>
        <taxon>Actinomycetota</taxon>
        <taxon>Actinomycetes</taxon>
        <taxon>Kineosporiales</taxon>
        <taxon>Kineosporiaceae</taxon>
        <taxon>Kineococcus</taxon>
    </lineage>
</organism>
<evidence type="ECO:0000313" key="10">
    <source>
        <dbReference type="EMBL" id="ABS02610.1"/>
    </source>
</evidence>
<dbReference type="GO" id="GO:0009318">
    <property type="term" value="C:exodeoxyribonuclease VII complex"/>
    <property type="evidence" value="ECO:0007669"/>
    <property type="project" value="UniProtKB-UniRule"/>
</dbReference>
<evidence type="ECO:0000256" key="5">
    <source>
        <dbReference type="HAMAP-Rule" id="MF_00378"/>
    </source>
</evidence>
<sequence length="427" mass="46238">MGPVPAADPAPRLRPTTAGGTTAENPWPVRLLAAKMDAYIAKMPWTWVEGQVVQVNDRPGASVVFVTLRDADTDMSLPVTITRRVLGRLRETLPDGLAHGTRVVVHARPEFFAKRGTLSLAADDVRPVGVGELLARLEHLKRVLRGEGLFDASRKRALPFLPRTVGLVCGRASAAERDVVENARLRWPSVRFEVREVAVQGPNAVTEVVAALAELDALPEVDVVVIARGGGAVEDLLPFSNETLLRAVAAARTPVVSAIGHEVDSPLLDLVADVRASTPTDAARRVVPDAAEELARLEALRRRVHQAVDTRVEREEHTLAALRSRPVLAAPHVLVDRRAQEVDDLRARARRGLDHRLERARVDVDHLRTSVRALSPRSTLLRGYAVVQRPDGGLVRTPADAPAGTRLRVRLPDGEVAAVAAPTGPDQ</sequence>
<reference evidence="11" key="1">
    <citation type="journal article" date="2008" name="PLoS ONE">
        <title>Survival in nuclear waste, extreme resistance, and potential applications gleaned from the genome sequence of Kineococcus radiotolerans SRS30216.</title>
        <authorList>
            <person name="Bagwell C.E."/>
            <person name="Bhat S."/>
            <person name="Hawkins G.M."/>
            <person name="Smith B.W."/>
            <person name="Biswas T."/>
            <person name="Hoover T.R."/>
            <person name="Saunders E."/>
            <person name="Han C.S."/>
            <person name="Tsodikov O.V."/>
            <person name="Shimkets L.J."/>
        </authorList>
    </citation>
    <scope>NUCLEOTIDE SEQUENCE [LARGE SCALE GENOMIC DNA]</scope>
    <source>
        <strain evidence="11">ATCC BAA-149 / DSM 14245 / SRS30216</strain>
    </source>
</reference>
<comment type="subunit">
    <text evidence="5">Heterooligomer composed of large and small subunits.</text>
</comment>
<dbReference type="STRING" id="266940.Krad_1122"/>
<evidence type="ECO:0000256" key="1">
    <source>
        <dbReference type="ARBA" id="ARBA00022490"/>
    </source>
</evidence>
<dbReference type="RefSeq" id="WP_012084537.1">
    <property type="nucleotide sequence ID" value="NC_009664.2"/>
</dbReference>
<keyword evidence="2 5" id="KW-0540">Nuclease</keyword>
<dbReference type="Pfam" id="PF02601">
    <property type="entry name" value="Exonuc_VII_L"/>
    <property type="match status" value="1"/>
</dbReference>
<dbReference type="HAMAP" id="MF_00378">
    <property type="entry name" value="Exonuc_7_L"/>
    <property type="match status" value="1"/>
</dbReference>
<dbReference type="GO" id="GO:0005737">
    <property type="term" value="C:cytoplasm"/>
    <property type="evidence" value="ECO:0007669"/>
    <property type="project" value="UniProtKB-SubCell"/>
</dbReference>
<accession>A6W721</accession>
<comment type="catalytic activity">
    <reaction evidence="5 6">
        <text>Exonucleolytic cleavage in either 5'- to 3'- or 3'- to 5'-direction to yield nucleoside 5'-phosphates.</text>
        <dbReference type="EC" id="3.1.11.6"/>
    </reaction>
</comment>
<comment type="similarity">
    <text evidence="5 6">Belongs to the XseA family.</text>
</comment>
<keyword evidence="11" id="KW-1185">Reference proteome</keyword>
<dbReference type="AlphaFoldDB" id="A6W721"/>
<feature type="region of interest" description="Disordered" evidence="7">
    <location>
        <begin position="1"/>
        <end position="24"/>
    </location>
</feature>
<comment type="function">
    <text evidence="5">Bidirectionally degrades single-stranded DNA into large acid-insoluble oligonucleotides, which are then degraded further into small acid-soluble oligonucleotides.</text>
</comment>
<evidence type="ECO:0000256" key="6">
    <source>
        <dbReference type="RuleBase" id="RU004355"/>
    </source>
</evidence>
<dbReference type="GO" id="GO:0006308">
    <property type="term" value="P:DNA catabolic process"/>
    <property type="evidence" value="ECO:0007669"/>
    <property type="project" value="UniProtKB-UniRule"/>
</dbReference>
<protein>
    <recommendedName>
        <fullName evidence="5">Exodeoxyribonuclease 7 large subunit</fullName>
        <ecNumber evidence="5">3.1.11.6</ecNumber>
    </recommendedName>
    <alternativeName>
        <fullName evidence="5">Exodeoxyribonuclease VII large subunit</fullName>
        <shortName evidence="5">Exonuclease VII large subunit</shortName>
    </alternativeName>
</protein>
<comment type="subcellular location">
    <subcellularLocation>
        <location evidence="5 6">Cytoplasm</location>
    </subcellularLocation>
</comment>
<gene>
    <name evidence="5" type="primary">xseA</name>
    <name evidence="10" type="ordered locus">Krad_1122</name>
</gene>
<evidence type="ECO:0000256" key="4">
    <source>
        <dbReference type="ARBA" id="ARBA00022839"/>
    </source>
</evidence>
<dbReference type="InterPro" id="IPR003753">
    <property type="entry name" value="Exonuc_VII_L"/>
</dbReference>
<dbReference type="EC" id="3.1.11.6" evidence="5"/>
<dbReference type="EMBL" id="CP000750">
    <property type="protein sequence ID" value="ABS02610.1"/>
    <property type="molecule type" value="Genomic_DNA"/>
</dbReference>
<feature type="domain" description="OB-fold nucleic acid binding" evidence="9">
    <location>
        <begin position="31"/>
        <end position="125"/>
    </location>
</feature>
<dbReference type="CDD" id="cd04489">
    <property type="entry name" value="ExoVII_LU_OBF"/>
    <property type="match status" value="1"/>
</dbReference>
<evidence type="ECO:0000256" key="2">
    <source>
        <dbReference type="ARBA" id="ARBA00022722"/>
    </source>
</evidence>
<dbReference type="HOGENOM" id="CLU_023625_2_1_11"/>
<keyword evidence="3 5" id="KW-0378">Hydrolase</keyword>
<dbReference type="InterPro" id="IPR025824">
    <property type="entry name" value="OB-fold_nuc-bd_dom"/>
</dbReference>
<keyword evidence="1 5" id="KW-0963">Cytoplasm</keyword>
<dbReference type="PANTHER" id="PTHR30008">
    <property type="entry name" value="EXODEOXYRIBONUCLEASE 7 LARGE SUBUNIT"/>
    <property type="match status" value="1"/>
</dbReference>
<keyword evidence="4 5" id="KW-0269">Exonuclease</keyword>
<evidence type="ECO:0000259" key="8">
    <source>
        <dbReference type="Pfam" id="PF02601"/>
    </source>
</evidence>
<dbReference type="Proteomes" id="UP000001116">
    <property type="component" value="Chromosome"/>
</dbReference>
<dbReference type="Pfam" id="PF13742">
    <property type="entry name" value="tRNA_anti_2"/>
    <property type="match status" value="1"/>
</dbReference>
<evidence type="ECO:0000259" key="9">
    <source>
        <dbReference type="Pfam" id="PF13742"/>
    </source>
</evidence>
<dbReference type="GO" id="GO:0003676">
    <property type="term" value="F:nucleic acid binding"/>
    <property type="evidence" value="ECO:0007669"/>
    <property type="project" value="InterPro"/>
</dbReference>
<dbReference type="GO" id="GO:0008855">
    <property type="term" value="F:exodeoxyribonuclease VII activity"/>
    <property type="evidence" value="ECO:0007669"/>
    <property type="project" value="UniProtKB-UniRule"/>
</dbReference>
<dbReference type="OrthoDB" id="9802795at2"/>
<dbReference type="PANTHER" id="PTHR30008:SF0">
    <property type="entry name" value="EXODEOXYRIBONUCLEASE 7 LARGE SUBUNIT"/>
    <property type="match status" value="1"/>
</dbReference>
<dbReference type="NCBIfam" id="TIGR00237">
    <property type="entry name" value="xseA"/>
    <property type="match status" value="1"/>
</dbReference>
<evidence type="ECO:0000256" key="3">
    <source>
        <dbReference type="ARBA" id="ARBA00022801"/>
    </source>
</evidence>
<evidence type="ECO:0000256" key="7">
    <source>
        <dbReference type="SAM" id="MobiDB-lite"/>
    </source>
</evidence>
<dbReference type="KEGG" id="kra:Krad_1122"/>
<feature type="domain" description="Exonuclease VII large subunit C-terminal" evidence="8">
    <location>
        <begin position="149"/>
        <end position="369"/>
    </location>
</feature>
<dbReference type="InterPro" id="IPR020579">
    <property type="entry name" value="Exonuc_VII_lsu_C"/>
</dbReference>
<dbReference type="eggNOG" id="COG1570">
    <property type="taxonomic scope" value="Bacteria"/>
</dbReference>
<evidence type="ECO:0000313" key="11">
    <source>
        <dbReference type="Proteomes" id="UP000001116"/>
    </source>
</evidence>